<keyword evidence="3" id="KW-1185">Reference proteome</keyword>
<dbReference type="EMBL" id="FUIG01000013">
    <property type="protein sequence ID" value="SJM29087.1"/>
    <property type="molecule type" value="Genomic_DNA"/>
</dbReference>
<dbReference type="AlphaFoldDB" id="A0A2P9AD70"/>
<feature type="region of interest" description="Disordered" evidence="1">
    <location>
        <begin position="25"/>
        <end position="65"/>
    </location>
</feature>
<evidence type="ECO:0000256" key="1">
    <source>
        <dbReference type="SAM" id="MobiDB-lite"/>
    </source>
</evidence>
<accession>A0A2P9AD70</accession>
<feature type="compositionally biased region" description="Polar residues" evidence="1">
    <location>
        <begin position="28"/>
        <end position="37"/>
    </location>
</feature>
<reference evidence="3" key="1">
    <citation type="submission" date="2016-12" db="EMBL/GenBank/DDBJ databases">
        <authorList>
            <person name="Brunel B."/>
        </authorList>
    </citation>
    <scope>NUCLEOTIDE SEQUENCE [LARGE SCALE GENOMIC DNA]</scope>
</reference>
<sequence>MSASDETILKCLTWVGATGPIHQHRGNWRTQGKSHANSCRHGHACGSEHRVRLPPPGRSPLRKPV</sequence>
<evidence type="ECO:0000313" key="3">
    <source>
        <dbReference type="Proteomes" id="UP000245698"/>
    </source>
</evidence>
<gene>
    <name evidence="2" type="ORF">BQ8482_111017</name>
</gene>
<name>A0A2P9AD70_9HYPH</name>
<proteinExistence type="predicted"/>
<organism evidence="2 3">
    <name type="scientific">Mesorhizobium delmotii</name>
    <dbReference type="NCBI Taxonomy" id="1631247"/>
    <lineage>
        <taxon>Bacteria</taxon>
        <taxon>Pseudomonadati</taxon>
        <taxon>Pseudomonadota</taxon>
        <taxon>Alphaproteobacteria</taxon>
        <taxon>Hyphomicrobiales</taxon>
        <taxon>Phyllobacteriaceae</taxon>
        <taxon>Mesorhizobium</taxon>
    </lineage>
</organism>
<protein>
    <submittedName>
        <fullName evidence="2">Uncharacterized protein</fullName>
    </submittedName>
</protein>
<evidence type="ECO:0000313" key="2">
    <source>
        <dbReference type="EMBL" id="SJM29087.1"/>
    </source>
</evidence>
<dbReference type="Proteomes" id="UP000245698">
    <property type="component" value="Unassembled WGS sequence"/>
</dbReference>